<accession>A0A6J7QJW8</accession>
<keyword evidence="1" id="KW-0812">Transmembrane</keyword>
<dbReference type="EMBL" id="CAFBPI010000040">
    <property type="protein sequence ID" value="CAB5015983.1"/>
    <property type="molecule type" value="Genomic_DNA"/>
</dbReference>
<organism evidence="3">
    <name type="scientific">freshwater metagenome</name>
    <dbReference type="NCBI Taxonomy" id="449393"/>
    <lineage>
        <taxon>unclassified sequences</taxon>
        <taxon>metagenomes</taxon>
        <taxon>ecological metagenomes</taxon>
    </lineage>
</organism>
<evidence type="ECO:0000313" key="3">
    <source>
        <dbReference type="EMBL" id="CAB5015983.1"/>
    </source>
</evidence>
<reference evidence="3" key="1">
    <citation type="submission" date="2020-05" db="EMBL/GenBank/DDBJ databases">
        <authorList>
            <person name="Chiriac C."/>
            <person name="Salcher M."/>
            <person name="Ghai R."/>
            <person name="Kavagutti S V."/>
        </authorList>
    </citation>
    <scope>NUCLEOTIDE SEQUENCE</scope>
</reference>
<dbReference type="AlphaFoldDB" id="A0A6J7QJW8"/>
<sequence>MSALIASGGTPDVEVPVSKIMTAASPIAFATFGFITLGIKVLCQIA</sequence>
<keyword evidence="1" id="KW-0472">Membrane</keyword>
<gene>
    <name evidence="2" type="ORF">UFOPK2689_00171</name>
    <name evidence="3" type="ORF">UFOPK4095_00739</name>
</gene>
<evidence type="ECO:0000256" key="1">
    <source>
        <dbReference type="SAM" id="Phobius"/>
    </source>
</evidence>
<dbReference type="EMBL" id="CAEZYL010000004">
    <property type="protein sequence ID" value="CAB4715149.1"/>
    <property type="molecule type" value="Genomic_DNA"/>
</dbReference>
<evidence type="ECO:0000313" key="2">
    <source>
        <dbReference type="EMBL" id="CAB4715149.1"/>
    </source>
</evidence>
<proteinExistence type="predicted"/>
<protein>
    <submittedName>
        <fullName evidence="3">Unannotated protein</fullName>
    </submittedName>
</protein>
<name>A0A6J7QJW8_9ZZZZ</name>
<feature type="transmembrane region" description="Helical" evidence="1">
    <location>
        <begin position="20"/>
        <end position="43"/>
    </location>
</feature>
<keyword evidence="1" id="KW-1133">Transmembrane helix</keyword>